<accession>A0A5C6RRN5</accession>
<proteinExistence type="inferred from homology"/>
<dbReference type="PRINTS" id="PR00080">
    <property type="entry name" value="SDRFAMILY"/>
</dbReference>
<sequence length="231" mass="25667">MKAVITGATRGVGRASAFMLAQEGYDLALSSRNISDLEQLKLELESKFGNSVFIQQADLSIKEEAINFSENIIEKFNKIEVLINNIGKYNVSKLTDSDSDLELMINTNLNSAYYISKNIAVNMGNNNSGHIFNICSVLSLKPRIEAATYTISKHALKGFNDVLREEMREHNVKVTAIYPGSINTSSWDGIIAPKEKFVQPEDIAKTIKTCLSISKNANIEEIVINPLDKNY</sequence>
<comment type="similarity">
    <text evidence="1 2">Belongs to the short-chain dehydrogenases/reductases (SDR) family.</text>
</comment>
<dbReference type="Pfam" id="PF00106">
    <property type="entry name" value="adh_short"/>
    <property type="match status" value="1"/>
</dbReference>
<evidence type="ECO:0000256" key="2">
    <source>
        <dbReference type="RuleBase" id="RU000363"/>
    </source>
</evidence>
<dbReference type="Proteomes" id="UP000321721">
    <property type="component" value="Unassembled WGS sequence"/>
</dbReference>
<dbReference type="CDD" id="cd05233">
    <property type="entry name" value="SDR_c"/>
    <property type="match status" value="1"/>
</dbReference>
<dbReference type="PANTHER" id="PTHR42879:SF2">
    <property type="entry name" value="3-OXOACYL-[ACYL-CARRIER-PROTEIN] REDUCTASE FABG"/>
    <property type="match status" value="1"/>
</dbReference>
<dbReference type="AlphaFoldDB" id="A0A5C6RRN5"/>
<dbReference type="Gene3D" id="3.40.50.720">
    <property type="entry name" value="NAD(P)-binding Rossmann-like Domain"/>
    <property type="match status" value="1"/>
</dbReference>
<dbReference type="EMBL" id="VOOS01000004">
    <property type="protein sequence ID" value="TXB64624.1"/>
    <property type="molecule type" value="Genomic_DNA"/>
</dbReference>
<dbReference type="PROSITE" id="PS00061">
    <property type="entry name" value="ADH_SHORT"/>
    <property type="match status" value="1"/>
</dbReference>
<gene>
    <name evidence="3" type="ORF">FRY74_09235</name>
</gene>
<protein>
    <submittedName>
        <fullName evidence="3">SDR family NAD(P)-dependent oxidoreductase</fullName>
    </submittedName>
</protein>
<evidence type="ECO:0000313" key="4">
    <source>
        <dbReference type="Proteomes" id="UP000321721"/>
    </source>
</evidence>
<dbReference type="InterPro" id="IPR002347">
    <property type="entry name" value="SDR_fam"/>
</dbReference>
<dbReference type="InterPro" id="IPR020904">
    <property type="entry name" value="Sc_DH/Rdtase_CS"/>
</dbReference>
<dbReference type="InterPro" id="IPR036291">
    <property type="entry name" value="NAD(P)-bd_dom_sf"/>
</dbReference>
<organism evidence="3 4">
    <name type="scientific">Vicingus serpentipes</name>
    <dbReference type="NCBI Taxonomy" id="1926625"/>
    <lineage>
        <taxon>Bacteria</taxon>
        <taxon>Pseudomonadati</taxon>
        <taxon>Bacteroidota</taxon>
        <taxon>Flavobacteriia</taxon>
        <taxon>Flavobacteriales</taxon>
        <taxon>Vicingaceae</taxon>
        <taxon>Vicingus</taxon>
    </lineage>
</organism>
<dbReference type="SUPFAM" id="SSF51735">
    <property type="entry name" value="NAD(P)-binding Rossmann-fold domains"/>
    <property type="match status" value="1"/>
</dbReference>
<name>A0A5C6RRN5_9FLAO</name>
<dbReference type="InterPro" id="IPR050259">
    <property type="entry name" value="SDR"/>
</dbReference>
<evidence type="ECO:0000313" key="3">
    <source>
        <dbReference type="EMBL" id="TXB64624.1"/>
    </source>
</evidence>
<dbReference type="PANTHER" id="PTHR42879">
    <property type="entry name" value="3-OXOACYL-(ACYL-CARRIER-PROTEIN) REDUCTASE"/>
    <property type="match status" value="1"/>
</dbReference>
<reference evidence="3 4" key="1">
    <citation type="submission" date="2019-08" db="EMBL/GenBank/DDBJ databases">
        <title>Genome of Vicingus serpentipes NCIMB 15042.</title>
        <authorList>
            <person name="Bowman J.P."/>
        </authorList>
    </citation>
    <scope>NUCLEOTIDE SEQUENCE [LARGE SCALE GENOMIC DNA]</scope>
    <source>
        <strain evidence="3 4">NCIMB 15042</strain>
    </source>
</reference>
<dbReference type="OrthoDB" id="9775296at2"/>
<dbReference type="GO" id="GO:0032787">
    <property type="term" value="P:monocarboxylic acid metabolic process"/>
    <property type="evidence" value="ECO:0007669"/>
    <property type="project" value="UniProtKB-ARBA"/>
</dbReference>
<dbReference type="RefSeq" id="WP_147100777.1">
    <property type="nucleotide sequence ID" value="NZ_VOOS01000004.1"/>
</dbReference>
<dbReference type="PRINTS" id="PR00081">
    <property type="entry name" value="GDHRDH"/>
</dbReference>
<keyword evidence="4" id="KW-1185">Reference proteome</keyword>
<evidence type="ECO:0000256" key="1">
    <source>
        <dbReference type="ARBA" id="ARBA00006484"/>
    </source>
</evidence>
<comment type="caution">
    <text evidence="3">The sequence shown here is derived from an EMBL/GenBank/DDBJ whole genome shotgun (WGS) entry which is preliminary data.</text>
</comment>